<organism evidence="2 3">
    <name type="scientific">Nocardia tenerifensis</name>
    <dbReference type="NCBI Taxonomy" id="228006"/>
    <lineage>
        <taxon>Bacteria</taxon>
        <taxon>Bacillati</taxon>
        <taxon>Actinomycetota</taxon>
        <taxon>Actinomycetes</taxon>
        <taxon>Mycobacteriales</taxon>
        <taxon>Nocardiaceae</taxon>
        <taxon>Nocardia</taxon>
    </lineage>
</organism>
<accession>A0A318KGJ5</accession>
<dbReference type="InterPro" id="IPR036724">
    <property type="entry name" value="Cobalamin-bd_sf"/>
</dbReference>
<gene>
    <name evidence="2" type="ORF">DFR70_101735</name>
</gene>
<dbReference type="AlphaFoldDB" id="A0A318KGJ5"/>
<evidence type="ECO:0000259" key="1">
    <source>
        <dbReference type="PROSITE" id="PS51332"/>
    </source>
</evidence>
<dbReference type="Proteomes" id="UP000247569">
    <property type="component" value="Unassembled WGS sequence"/>
</dbReference>
<dbReference type="InterPro" id="IPR006158">
    <property type="entry name" value="Cobalamin-bd"/>
</dbReference>
<feature type="domain" description="B12-binding" evidence="1">
    <location>
        <begin position="4"/>
        <end position="137"/>
    </location>
</feature>
<dbReference type="SUPFAM" id="SSF52242">
    <property type="entry name" value="Cobalamin (vitamin B12)-binding domain"/>
    <property type="match status" value="1"/>
</dbReference>
<protein>
    <submittedName>
        <fullName evidence="2">Glutamate mutase subunit S</fullName>
    </submittedName>
</protein>
<dbReference type="EMBL" id="QJKF01000001">
    <property type="protein sequence ID" value="PXX71313.1"/>
    <property type="molecule type" value="Genomic_DNA"/>
</dbReference>
<name>A0A318KGJ5_9NOCA</name>
<reference evidence="2 3" key="1">
    <citation type="submission" date="2018-05" db="EMBL/GenBank/DDBJ databases">
        <title>Genomic Encyclopedia of Type Strains, Phase IV (KMG-IV): sequencing the most valuable type-strain genomes for metagenomic binning, comparative biology and taxonomic classification.</title>
        <authorList>
            <person name="Goeker M."/>
        </authorList>
    </citation>
    <scope>NUCLEOTIDE SEQUENCE [LARGE SCALE GENOMIC DNA]</scope>
    <source>
        <strain evidence="2 3">DSM 44704</strain>
    </source>
</reference>
<dbReference type="PROSITE" id="PS51332">
    <property type="entry name" value="B12_BINDING"/>
    <property type="match status" value="1"/>
</dbReference>
<dbReference type="GO" id="GO:0046872">
    <property type="term" value="F:metal ion binding"/>
    <property type="evidence" value="ECO:0007669"/>
    <property type="project" value="InterPro"/>
</dbReference>
<dbReference type="Pfam" id="PF02310">
    <property type="entry name" value="B12-binding"/>
    <property type="match status" value="1"/>
</dbReference>
<comment type="caution">
    <text evidence="2">The sequence shown here is derived from an EMBL/GenBank/DDBJ whole genome shotgun (WGS) entry which is preliminary data.</text>
</comment>
<evidence type="ECO:0000313" key="2">
    <source>
        <dbReference type="EMBL" id="PXX71313.1"/>
    </source>
</evidence>
<sequence>MNTRFRCVLSTVESDSHLWNLVYLQKLLEEHGASVHNLGTCTPVGTVADAIRADRPDLLVVSSVNGHGFHGAQVLLNALRERGLEVPCAIGGKLTTAVSDDDRVRRELLALGYTDVFLGEDAIERFRGFLRFGLAQGFSAWRADPALISPWDSAQAEPREVS</sequence>
<dbReference type="OrthoDB" id="8482131at2"/>
<keyword evidence="3" id="KW-1185">Reference proteome</keyword>
<proteinExistence type="predicted"/>
<dbReference type="RefSeq" id="WP_040741655.1">
    <property type="nucleotide sequence ID" value="NZ_QJKF01000001.1"/>
</dbReference>
<dbReference type="GO" id="GO:0031419">
    <property type="term" value="F:cobalamin binding"/>
    <property type="evidence" value="ECO:0007669"/>
    <property type="project" value="InterPro"/>
</dbReference>
<evidence type="ECO:0000313" key="3">
    <source>
        <dbReference type="Proteomes" id="UP000247569"/>
    </source>
</evidence>
<dbReference type="Gene3D" id="3.40.50.280">
    <property type="entry name" value="Cobalamin-binding domain"/>
    <property type="match status" value="1"/>
</dbReference>